<gene>
    <name evidence="2" type="ordered locus">ATP_00309</name>
</gene>
<dbReference type="KEGG" id="pml:ATP_00309"/>
<dbReference type="Gene3D" id="1.10.1760.20">
    <property type="match status" value="1"/>
</dbReference>
<keyword evidence="1" id="KW-1133">Transmembrane helix</keyword>
<name>B3QZV9_PHYMT</name>
<feature type="transmembrane region" description="Helical" evidence="1">
    <location>
        <begin position="178"/>
        <end position="204"/>
    </location>
</feature>
<accession>B3QZV9</accession>
<evidence type="ECO:0000313" key="3">
    <source>
        <dbReference type="Proteomes" id="UP000002020"/>
    </source>
</evidence>
<feature type="transmembrane region" description="Helical" evidence="1">
    <location>
        <begin position="131"/>
        <end position="157"/>
    </location>
</feature>
<dbReference type="STRING" id="37692.ATP_00309"/>
<keyword evidence="1" id="KW-0812">Transmembrane</keyword>
<evidence type="ECO:0000313" key="2">
    <source>
        <dbReference type="EMBL" id="CAP18496.1"/>
    </source>
</evidence>
<keyword evidence="3" id="KW-1185">Reference proteome</keyword>
<feature type="transmembrane region" description="Helical" evidence="1">
    <location>
        <begin position="44"/>
        <end position="70"/>
    </location>
</feature>
<feature type="transmembrane region" description="Helical" evidence="1">
    <location>
        <begin position="12"/>
        <end position="32"/>
    </location>
</feature>
<protein>
    <submittedName>
        <fullName evidence="2">Putative thiamine transporter protein, ThiA/YuaJ family</fullName>
    </submittedName>
</protein>
<evidence type="ECO:0000256" key="1">
    <source>
        <dbReference type="SAM" id="Phobius"/>
    </source>
</evidence>
<dbReference type="Proteomes" id="UP000002020">
    <property type="component" value="Chromosome"/>
</dbReference>
<reference evidence="2 3" key="1">
    <citation type="journal article" date="2008" name="BMC Genomics">
        <title>The linear chromosome of the plant-pathogenic mycoplasma 'Candidatus Phytoplasma mali'.</title>
        <authorList>
            <person name="Kube M."/>
            <person name="Schneider B."/>
            <person name="Kuhl H."/>
            <person name="Dandekar T."/>
            <person name="Heitmann K."/>
            <person name="Migdoll A.M."/>
            <person name="Reinhardt R."/>
            <person name="Seemueller E."/>
        </authorList>
    </citation>
    <scope>NUCLEOTIDE SEQUENCE [LARGE SCALE GENOMIC DNA]</scope>
    <source>
        <strain evidence="2 3">AT</strain>
    </source>
</reference>
<sequence>MKLNNLQKTAASASLVSFAIVLDIFWTLTFSWNTIGSGTIFKISVLPLILIGFIFGFKYGLLSCILFNFYHLQKASFFTLKVWLDLFNINSTCSIFIYLLDYTLPDLSYSISGLFYLPDFNNNNHFKKICLALFLIFSLKAIFHILSGYLFWINLTLTPEVISKFPNFFRKLLDHKHYLIFSIIYNFIPTITTGLLNGVIFYFLNNKFRFKLF</sequence>
<proteinExistence type="predicted"/>
<organism evidence="3">
    <name type="scientific">Phytoplasma mali (strain AT)</name>
    <dbReference type="NCBI Taxonomy" id="482235"/>
    <lineage>
        <taxon>Bacteria</taxon>
        <taxon>Bacillati</taxon>
        <taxon>Mycoplasmatota</taxon>
        <taxon>Mollicutes</taxon>
        <taxon>Acholeplasmatales</taxon>
        <taxon>Acholeplasmataceae</taxon>
        <taxon>Candidatus Phytoplasma</taxon>
        <taxon>16SrX (Apple proliferation group)</taxon>
    </lineage>
</organism>
<dbReference type="HOGENOM" id="CLU_1222724_0_0_14"/>
<dbReference type="AlphaFoldDB" id="B3QZV9"/>
<dbReference type="EMBL" id="CU469464">
    <property type="protein sequence ID" value="CAP18496.1"/>
    <property type="molecule type" value="Genomic_DNA"/>
</dbReference>
<keyword evidence="1" id="KW-0472">Membrane</keyword>